<proteinExistence type="predicted"/>
<dbReference type="InterPro" id="IPR007138">
    <property type="entry name" value="ABM_dom"/>
</dbReference>
<dbReference type="Pfam" id="PF03992">
    <property type="entry name" value="ABM"/>
    <property type="match status" value="1"/>
</dbReference>
<dbReference type="GO" id="GO:0004497">
    <property type="term" value="F:monooxygenase activity"/>
    <property type="evidence" value="ECO:0007669"/>
    <property type="project" value="UniProtKB-KW"/>
</dbReference>
<dbReference type="PROSITE" id="PS51725">
    <property type="entry name" value="ABM"/>
    <property type="match status" value="1"/>
</dbReference>
<dbReference type="SUPFAM" id="SSF54909">
    <property type="entry name" value="Dimeric alpha+beta barrel"/>
    <property type="match status" value="1"/>
</dbReference>
<dbReference type="GeneID" id="52230172"/>
<evidence type="ECO:0000313" key="3">
    <source>
        <dbReference type="Proteomes" id="UP000269331"/>
    </source>
</evidence>
<sequence length="109" mass="12570">MITMHLYYTGSEGNARAFAMEMESSGIADRIRQQVGNSRYQYFSPLDDPTSILLVDSWDNQAALDSHHASDMMQEIMKLREKYGLTVRAERYLSDQEGIPESDKKYHTE</sequence>
<name>A0A2Z5U566_9STRE</name>
<accession>A0A2Z5U566</accession>
<keyword evidence="2" id="KW-0503">Monooxygenase</keyword>
<evidence type="ECO:0000259" key="1">
    <source>
        <dbReference type="PROSITE" id="PS51725"/>
    </source>
</evidence>
<dbReference type="Proteomes" id="UP000269331">
    <property type="component" value="Chromosome"/>
</dbReference>
<dbReference type="InterPro" id="IPR011008">
    <property type="entry name" value="Dimeric_a/b-barrel"/>
</dbReference>
<organism evidence="2 3">
    <name type="scientific">Streptococcus ruminantium</name>
    <dbReference type="NCBI Taxonomy" id="1917441"/>
    <lineage>
        <taxon>Bacteria</taxon>
        <taxon>Bacillati</taxon>
        <taxon>Bacillota</taxon>
        <taxon>Bacilli</taxon>
        <taxon>Lactobacillales</taxon>
        <taxon>Streptococcaceae</taxon>
        <taxon>Streptococcus</taxon>
    </lineage>
</organism>
<dbReference type="EMBL" id="AP018400">
    <property type="protein sequence ID" value="BBA93258.1"/>
    <property type="molecule type" value="Genomic_DNA"/>
</dbReference>
<dbReference type="KEGG" id="srq:SR187_8275"/>
<protein>
    <submittedName>
        <fullName evidence="2">Antibiotic biosynthesis monooxygenase</fullName>
    </submittedName>
</protein>
<gene>
    <name evidence="2" type="ORF">SR187_8275</name>
</gene>
<feature type="domain" description="ABM" evidence="1">
    <location>
        <begin position="2"/>
        <end position="93"/>
    </location>
</feature>
<dbReference type="RefSeq" id="WP_373428197.1">
    <property type="nucleotide sequence ID" value="NZ_AP018400.1"/>
</dbReference>
<keyword evidence="2" id="KW-0560">Oxidoreductase</keyword>
<reference evidence="2 3" key="1">
    <citation type="journal article" date="2018" name="Genome Biol. Evol.">
        <title>Complete Genome Sequence of Streptococcus ruminantium sp. nov. GUT-187T (=DSM 104980T =JCM 31869T), the Type Strain of S. ruminantium, and Comparison with Genome Sequences of Streptococcus suis Strains.</title>
        <authorList>
            <person name="Tohya M."/>
            <person name="Sekizaki T."/>
            <person name="Miyoshi-Akiyama T."/>
        </authorList>
    </citation>
    <scope>NUCLEOTIDE SEQUENCE [LARGE SCALE GENOMIC DNA]</scope>
    <source>
        <strain evidence="2 3">GUT187T</strain>
    </source>
</reference>
<evidence type="ECO:0000313" key="2">
    <source>
        <dbReference type="EMBL" id="BBA93258.1"/>
    </source>
</evidence>
<dbReference type="AlphaFoldDB" id="A0A2Z5U566"/>
<dbReference type="Gene3D" id="3.30.70.100">
    <property type="match status" value="1"/>
</dbReference>